<evidence type="ECO:0000256" key="3">
    <source>
        <dbReference type="SAM" id="SignalP"/>
    </source>
</evidence>
<dbReference type="InterPro" id="IPR000914">
    <property type="entry name" value="SBP_5_dom"/>
</dbReference>
<dbReference type="PANTHER" id="PTHR30290:SF38">
    <property type="entry name" value="D,D-DIPEPTIDE-BINDING PERIPLASMIC PROTEIN DDPA-RELATED"/>
    <property type="match status" value="1"/>
</dbReference>
<evidence type="ECO:0000313" key="6">
    <source>
        <dbReference type="Proteomes" id="UP001149400"/>
    </source>
</evidence>
<sequence>MLPRLLTLCLALVSFSGMTTTNTLSIIPELSNGFVQNYNPFRTDKLATTRDFIFEPLMVFEDDMVHYRLAESYALSSDLKGITLNLREGIRWSDGTPFSADDVTFSLSLLKNEPELDYNSLGKWIERVEKRGKNEVYVSLTHPNAQIALQLQEAIIVPAHQWRDIKDKRFYLNASPIGTGPFTHIKAFSSNNIVQCRNPYYWQQDELNVDCIRYPQVRSNDELISRLSNGEFDWASAFIPDIERNYASYSPDYRYDYKPSTIVSLLFNFDHPDPETRKVIQDVRFRRAVSMSLARELLIDVAVFGQGEIAAFASGLEPRFKDWITPSSAEQHLYYIRFHPKAAARLLDEMGLEDKDGDGFRDLPSGAPLTLRLISPSGWSDFVSAANISAEMLSAAGIHVVSQAVSFGNYTDLISSGRYDMGITNYFSGPTPYRYLDSAFNSQYQTPNDARFSQHGYRDESIDKLLDDYLLTSDKNAQKEIINQLHLRISKQQITIPLYYKFETVEFTTSRFKGWRMLKDGSPNVPPIWYTERARLIQLLALEPIDDF</sequence>
<name>A0ABT5R4D3_9GAMM</name>
<evidence type="ECO:0000259" key="4">
    <source>
        <dbReference type="Pfam" id="PF00496"/>
    </source>
</evidence>
<dbReference type="Proteomes" id="UP001149400">
    <property type="component" value="Unassembled WGS sequence"/>
</dbReference>
<dbReference type="Gene3D" id="3.10.105.10">
    <property type="entry name" value="Dipeptide-binding Protein, Domain 3"/>
    <property type="match status" value="1"/>
</dbReference>
<dbReference type="InterPro" id="IPR030678">
    <property type="entry name" value="Peptide/Ni-bd"/>
</dbReference>
<evidence type="ECO:0000256" key="2">
    <source>
        <dbReference type="ARBA" id="ARBA00022729"/>
    </source>
</evidence>
<evidence type="ECO:0000313" key="5">
    <source>
        <dbReference type="EMBL" id="MDD1794367.1"/>
    </source>
</evidence>
<evidence type="ECO:0000256" key="1">
    <source>
        <dbReference type="ARBA" id="ARBA00005695"/>
    </source>
</evidence>
<proteinExistence type="inferred from homology"/>
<dbReference type="CDD" id="cd08509">
    <property type="entry name" value="PBP2_TmCBP_oligosaccharides_like"/>
    <property type="match status" value="1"/>
</dbReference>
<reference evidence="5" key="1">
    <citation type="submission" date="2021-12" db="EMBL/GenBank/DDBJ databases">
        <title>Enterovibrio ZSDZ35 sp. nov. and Enterovibrio ZSDZ42 sp. nov., isolated from coastal seawater in Qingdao.</title>
        <authorList>
            <person name="Zhang P."/>
        </authorList>
    </citation>
    <scope>NUCLEOTIDE SEQUENCE</scope>
    <source>
        <strain evidence="5">ZSDZ42</strain>
    </source>
</reference>
<dbReference type="SUPFAM" id="SSF53850">
    <property type="entry name" value="Periplasmic binding protein-like II"/>
    <property type="match status" value="1"/>
</dbReference>
<feature type="domain" description="Solute-binding protein family 5" evidence="4">
    <location>
        <begin position="66"/>
        <end position="443"/>
    </location>
</feature>
<feature type="chain" id="PRO_5045330667" evidence="3">
    <location>
        <begin position="20"/>
        <end position="548"/>
    </location>
</feature>
<dbReference type="Gene3D" id="3.40.190.10">
    <property type="entry name" value="Periplasmic binding protein-like II"/>
    <property type="match status" value="1"/>
</dbReference>
<dbReference type="Pfam" id="PF00496">
    <property type="entry name" value="SBP_bac_5"/>
    <property type="match status" value="1"/>
</dbReference>
<feature type="signal peptide" evidence="3">
    <location>
        <begin position="1"/>
        <end position="19"/>
    </location>
</feature>
<accession>A0ABT5R4D3</accession>
<comment type="caution">
    <text evidence="5">The sequence shown here is derived from an EMBL/GenBank/DDBJ whole genome shotgun (WGS) entry which is preliminary data.</text>
</comment>
<comment type="similarity">
    <text evidence="1">Belongs to the bacterial solute-binding protein 5 family.</text>
</comment>
<keyword evidence="2 3" id="KW-0732">Signal</keyword>
<dbReference type="PANTHER" id="PTHR30290">
    <property type="entry name" value="PERIPLASMIC BINDING COMPONENT OF ABC TRANSPORTER"/>
    <property type="match status" value="1"/>
</dbReference>
<dbReference type="Gene3D" id="3.90.76.10">
    <property type="entry name" value="Dipeptide-binding Protein, Domain 1"/>
    <property type="match status" value="1"/>
</dbReference>
<dbReference type="InterPro" id="IPR039424">
    <property type="entry name" value="SBP_5"/>
</dbReference>
<protein>
    <submittedName>
        <fullName evidence="5">ABC transporter substrate-binding protein</fullName>
    </submittedName>
</protein>
<dbReference type="EMBL" id="JAJUBC010000016">
    <property type="protein sequence ID" value="MDD1794367.1"/>
    <property type="molecule type" value="Genomic_DNA"/>
</dbReference>
<gene>
    <name evidence="5" type="ORF">LRP50_14625</name>
</gene>
<organism evidence="5 6">
    <name type="scientific">Enterovibrio gelatinilyticus</name>
    <dbReference type="NCBI Taxonomy" id="2899819"/>
    <lineage>
        <taxon>Bacteria</taxon>
        <taxon>Pseudomonadati</taxon>
        <taxon>Pseudomonadota</taxon>
        <taxon>Gammaproteobacteria</taxon>
        <taxon>Vibrionales</taxon>
        <taxon>Vibrionaceae</taxon>
        <taxon>Enterovibrio</taxon>
    </lineage>
</organism>
<dbReference type="PIRSF" id="PIRSF002741">
    <property type="entry name" value="MppA"/>
    <property type="match status" value="1"/>
</dbReference>
<dbReference type="RefSeq" id="WP_274165197.1">
    <property type="nucleotide sequence ID" value="NZ_JAJUBC010000016.1"/>
</dbReference>
<keyword evidence="6" id="KW-1185">Reference proteome</keyword>